<feature type="region of interest" description="Disordered" evidence="9">
    <location>
        <begin position="1733"/>
        <end position="1781"/>
    </location>
</feature>
<organism evidence="13 14">
    <name type="scientific">Pseudocercospora eumusae</name>
    <dbReference type="NCBI Taxonomy" id="321146"/>
    <lineage>
        <taxon>Eukaryota</taxon>
        <taxon>Fungi</taxon>
        <taxon>Dikarya</taxon>
        <taxon>Ascomycota</taxon>
        <taxon>Pezizomycotina</taxon>
        <taxon>Dothideomycetes</taxon>
        <taxon>Dothideomycetidae</taxon>
        <taxon>Mycosphaerellales</taxon>
        <taxon>Mycosphaerellaceae</taxon>
        <taxon>Pseudocercospora</taxon>
    </lineage>
</organism>
<feature type="compositionally biased region" description="Polar residues" evidence="9">
    <location>
        <begin position="1673"/>
        <end position="1684"/>
    </location>
</feature>
<evidence type="ECO:0000256" key="8">
    <source>
        <dbReference type="ARBA" id="ARBA00023180"/>
    </source>
</evidence>
<evidence type="ECO:0000259" key="12">
    <source>
        <dbReference type="PROSITE" id="PS50836"/>
    </source>
</evidence>
<feature type="region of interest" description="Disordered" evidence="9">
    <location>
        <begin position="712"/>
        <end position="736"/>
    </location>
</feature>
<feature type="transmembrane region" description="Helical" evidence="10">
    <location>
        <begin position="742"/>
        <end position="765"/>
    </location>
</feature>
<keyword evidence="8" id="KW-0325">Glycoprotein</keyword>
<feature type="region of interest" description="Disordered" evidence="9">
    <location>
        <begin position="1255"/>
        <end position="1483"/>
    </location>
</feature>
<feature type="compositionally biased region" description="Polar residues" evidence="9">
    <location>
        <begin position="1436"/>
        <end position="1447"/>
    </location>
</feature>
<dbReference type="InterPro" id="IPR036939">
    <property type="entry name" value="Cu2_ascorb_mOase_N_sf"/>
</dbReference>
<feature type="compositionally biased region" description="Basic and acidic residues" evidence="9">
    <location>
        <begin position="1203"/>
        <end position="1227"/>
    </location>
</feature>
<dbReference type="EMBL" id="LFZN01000119">
    <property type="protein sequence ID" value="KXS98197.1"/>
    <property type="molecule type" value="Genomic_DNA"/>
</dbReference>
<dbReference type="InterPro" id="IPR006593">
    <property type="entry name" value="Cyt_b561/ferric_Rdtase_TM"/>
</dbReference>
<dbReference type="CDD" id="cd09630">
    <property type="entry name" value="CDH_like_cytochrome"/>
    <property type="match status" value="1"/>
</dbReference>
<dbReference type="GO" id="GO:0016020">
    <property type="term" value="C:membrane"/>
    <property type="evidence" value="ECO:0007669"/>
    <property type="project" value="UniProtKB-SubCell"/>
</dbReference>
<evidence type="ECO:0000256" key="1">
    <source>
        <dbReference type="ARBA" id="ARBA00004370"/>
    </source>
</evidence>
<evidence type="ECO:0000256" key="6">
    <source>
        <dbReference type="ARBA" id="ARBA00023136"/>
    </source>
</evidence>
<evidence type="ECO:0000256" key="10">
    <source>
        <dbReference type="SAM" id="Phobius"/>
    </source>
</evidence>
<proteinExistence type="predicted"/>
<name>A0A139H6X0_9PEZI</name>
<dbReference type="InterPro" id="IPR014784">
    <property type="entry name" value="Cu2_ascorb_mOase-like_C"/>
</dbReference>
<evidence type="ECO:0000313" key="13">
    <source>
        <dbReference type="EMBL" id="KXS98197.1"/>
    </source>
</evidence>
<dbReference type="PROSITE" id="PS50836">
    <property type="entry name" value="DOMON"/>
    <property type="match status" value="1"/>
</dbReference>
<keyword evidence="3 10" id="KW-0812">Transmembrane</keyword>
<dbReference type="Pfam" id="PF16010">
    <property type="entry name" value="CDH-cyt"/>
    <property type="match status" value="1"/>
</dbReference>
<feature type="region of interest" description="Disordered" evidence="9">
    <location>
        <begin position="1203"/>
        <end position="1240"/>
    </location>
</feature>
<feature type="transmembrane region" description="Helical" evidence="10">
    <location>
        <begin position="842"/>
        <end position="866"/>
    </location>
</feature>
<dbReference type="InterPro" id="IPR000323">
    <property type="entry name" value="Cu2_ascorb_mOase_N"/>
</dbReference>
<dbReference type="GO" id="GO:0016715">
    <property type="term" value="F:oxidoreductase activity, acting on paired donors, with incorporation or reduction of molecular oxygen, reduced ascorbate as one donor, and incorporation of one atom of oxygen"/>
    <property type="evidence" value="ECO:0007669"/>
    <property type="project" value="InterPro"/>
</dbReference>
<dbReference type="PANTHER" id="PTHR47797:SF1">
    <property type="entry name" value="CYTOCHROME B561 DOMAIN-CONTAINING PROTEIN-RELATED"/>
    <property type="match status" value="1"/>
</dbReference>
<feature type="region of interest" description="Disordered" evidence="9">
    <location>
        <begin position="970"/>
        <end position="1188"/>
    </location>
</feature>
<evidence type="ECO:0000256" key="2">
    <source>
        <dbReference type="ARBA" id="ARBA00022448"/>
    </source>
</evidence>
<feature type="transmembrane region" description="Helical" evidence="10">
    <location>
        <begin position="810"/>
        <end position="830"/>
    </location>
</feature>
<keyword evidence="2" id="KW-0813">Transport</keyword>
<dbReference type="SMART" id="SM00664">
    <property type="entry name" value="DoH"/>
    <property type="match status" value="2"/>
</dbReference>
<accession>A0A139H6X0</accession>
<evidence type="ECO:0000256" key="9">
    <source>
        <dbReference type="SAM" id="MobiDB-lite"/>
    </source>
</evidence>
<evidence type="ECO:0000256" key="4">
    <source>
        <dbReference type="ARBA" id="ARBA00022982"/>
    </source>
</evidence>
<keyword evidence="5 10" id="KW-1133">Transmembrane helix</keyword>
<dbReference type="Pfam" id="PF03712">
    <property type="entry name" value="Cu2_monoox_C"/>
    <property type="match status" value="1"/>
</dbReference>
<dbReference type="InterPro" id="IPR024548">
    <property type="entry name" value="Cu2_monoox_C"/>
</dbReference>
<sequence>MLLSRSVLSILGFAASAIAQTALSWVPFDQNQFNGNASLDADGHVHLFWKTGDDYSTFGVASRSSGYLALGFSETGAMTGADIALGHRSDNGSFIFENRHATGFIAPQVSQDQTSNMRFKEGDQANGVTYFIFEKQNTVDCLQSQADVAKDAWQWFIYAFSDQNTFAQHGPGHMGKQYVKLGTGKTVTLNAAREVEGTKKFTVVQPEVNIPSDETTYCYTLHKMPAGEKNFLIGERPPQSSPLLHHLVLYACYGLPDEYLDMIGKEPNCNWRNFSNPCNGFVTEWAPGMSPRTFEPGYGKPFGKDVYEYAMLETHYNNPEGLVGEKDIATYQFLYTDQQVDTEIGTLTLGDMQVEGWFLEPGKELVTHSTVCTPECTDNWPSDGITAVSVFHHMHYRGRNARVQIIRDGKEIAPLSTLHSFEYGYQFSKSLNSVKLLPGDKLITTCEYNTMSDTEPVPGGQSSEDEMCFAWVDYYPANSILGCTQIDLGSSPGNPLNGTAAMCLESSAASRDIYQSDYLTSLFQSLPESGNNCSANSGTTTGGQDGEAAILKTCPETDVCFSLNVPQQSASSGSGDLYFQISAPTKYSWVALGQGTMMNNANMFVMYSSADGSNVTVSSRTTSGHVMPTHNDAAAIVLLEGTGVSNGVMTANVRCSNCTSWSSGTMDLQSGSSSDWVFAHLKGSSINSDDTNAAISKHDGSGSFQWELAQATGGSSTNPFVSSGSRTTSGSSPARDQSQTRLILAHGSLASIAFVAIFPIGGVLIRLGSLRGLAWIHGIMQVLSYTIFIVAAGLGISVAQSHAYLHEPHAVIGMLLLAILFFMPLLGTVHHKMYQKVQKRTMWSYAHIATGRLGIILGMINGGLGLRLANAEKSSKIAINQFKTALCRTTHSLCGRGGAHQYRTSLTRPLGTKRGIFASKAHTPTPERLARPAPSRPLVAKPENLPAIEQWIEYVYIEQDGVREKLRIPHSETAQSNQQNRQQLADGTTRNAARQQRPGLAGGPGGESSPMGSFSTGRPTLGVRKETQRGQNGDDIALGPPRTMFPSSRNISKLADAHDKTAGGDTTAGDEPESARSRFFSDRQLNRRSMNNEKDGNDNRGSWSFRKERGDDVEERGFGRHGKDHDNERRNGYGEKHDPRWTRDDRRQNGDRERPAGGWRDREAARRQREDHHNEKEPEWFSQDDPLVKQDQELNFGVARNADEFQKWKESMKKGKTDVETESRVEETPQPPAPEPKSQAAPLKLEIDNSIFAGWGSGASTTTPGSSAASTGTVAPKHPPGKSGKTSRFASMFKPVDPEPSPAAVEEPKGEPANGTVKTTAEDHEGFNKMLQMLNQSKLIQAPQPSPAADPEPSSPPPPLKSMTSNGTIGKSKSRFANMFAQKSPDRMQSPQQSGGSIGPDSMFDGPTRGPGDEPLQHQLFVSRLPERQAVELPASRSQVRDSQMSPDHSGIPFNALREQQPRPGSGRVDAAHIFDPPSRGAPSPDIMVQNVLAQQQRRQHGTSMESQQLLNLLRNKGGVSSRPQSGQAQPNVGTDALQLQRLLEHQHQNLGAEPHQPKPRVPTQAPGVFEEQLMRNYPQELPRQANVPEMTNVHERAMQDTRRPIQQRVPPGFFNEDLFIQQQQQQRQAQQQAQLQRMHSESLLQQTHQHQQQQQPPRRMSGHPSLPHMQIPGSQSHQAQFQQPPGDFPHQIISPISGGGPPPGFQQMPRHPPGFHNLNAFSQVQRDGPPPGFGGMISPTNGPPGFFQQPPPGFAAPQQMRGPGEQRGYEGFPPGIMPRR</sequence>
<comment type="subcellular location">
    <subcellularLocation>
        <location evidence="1">Membrane</location>
    </subcellularLocation>
</comment>
<feature type="region of interest" description="Disordered" evidence="9">
    <location>
        <begin position="1622"/>
        <end position="1690"/>
    </location>
</feature>
<gene>
    <name evidence="13" type="ORF">AC578_286</name>
</gene>
<dbReference type="Pfam" id="PF01082">
    <property type="entry name" value="Cu2_monooxygen"/>
    <property type="match status" value="1"/>
</dbReference>
<dbReference type="InterPro" id="IPR015920">
    <property type="entry name" value="Cellobiose_DH-like_cyt"/>
</dbReference>
<dbReference type="InterPro" id="IPR045266">
    <property type="entry name" value="DOH_DOMON"/>
</dbReference>
<reference evidence="13 14" key="1">
    <citation type="submission" date="2015-07" db="EMBL/GenBank/DDBJ databases">
        <title>Comparative genomics of the Sigatoka disease complex on banana suggests a link between parallel evolutionary changes in Pseudocercospora fijiensis and Pseudocercospora eumusae and increased virulence on the banana host.</title>
        <authorList>
            <person name="Chang T.-C."/>
            <person name="Salvucci A."/>
            <person name="Crous P.W."/>
            <person name="Stergiopoulos I."/>
        </authorList>
    </citation>
    <scope>NUCLEOTIDE SEQUENCE [LARGE SCALE GENOMIC DNA]</scope>
    <source>
        <strain evidence="13 14">CBS 114824</strain>
    </source>
</reference>
<feature type="compositionally biased region" description="Polar residues" evidence="9">
    <location>
        <begin position="712"/>
        <end position="721"/>
    </location>
</feature>
<dbReference type="Gene3D" id="2.60.40.1210">
    <property type="entry name" value="Cellobiose dehydrogenase, cytochrome domain"/>
    <property type="match status" value="2"/>
</dbReference>
<feature type="region of interest" description="Disordered" evidence="9">
    <location>
        <begin position="918"/>
        <end position="937"/>
    </location>
</feature>
<dbReference type="GO" id="GO:0005507">
    <property type="term" value="F:copper ion binding"/>
    <property type="evidence" value="ECO:0007669"/>
    <property type="project" value="InterPro"/>
</dbReference>
<keyword evidence="4" id="KW-0249">Electron transport</keyword>
<dbReference type="Gene3D" id="2.60.120.310">
    <property type="entry name" value="Copper type II, ascorbate-dependent monooxygenase, N-terminal domain"/>
    <property type="match status" value="1"/>
</dbReference>
<keyword evidence="6 10" id="KW-0472">Membrane</keyword>
<dbReference type="SUPFAM" id="SSF49742">
    <property type="entry name" value="PHM/PNGase F"/>
    <property type="match status" value="2"/>
</dbReference>
<feature type="signal peptide" evidence="11">
    <location>
        <begin position="1"/>
        <end position="19"/>
    </location>
</feature>
<dbReference type="SUPFAM" id="SSF49344">
    <property type="entry name" value="CBD9-like"/>
    <property type="match status" value="2"/>
</dbReference>
<feature type="compositionally biased region" description="Basic and acidic residues" evidence="9">
    <location>
        <begin position="1073"/>
        <end position="1098"/>
    </location>
</feature>
<evidence type="ECO:0000256" key="5">
    <source>
        <dbReference type="ARBA" id="ARBA00022989"/>
    </source>
</evidence>
<dbReference type="OrthoDB" id="19261at2759"/>
<dbReference type="InterPro" id="IPR005018">
    <property type="entry name" value="DOMON_domain"/>
</dbReference>
<dbReference type="CDD" id="cd09631">
    <property type="entry name" value="DOMON_DOH"/>
    <property type="match status" value="1"/>
</dbReference>
<dbReference type="InterPro" id="IPR008977">
    <property type="entry name" value="PHM/PNGase_F_dom_sf"/>
</dbReference>
<feature type="domain" description="DOMON" evidence="12">
    <location>
        <begin position="43"/>
        <end position="161"/>
    </location>
</feature>
<feature type="compositionally biased region" description="Low complexity" evidence="9">
    <location>
        <begin position="1646"/>
        <end position="1656"/>
    </location>
</feature>
<keyword evidence="11" id="KW-0732">Signal</keyword>
<dbReference type="Pfam" id="PF20566">
    <property type="entry name" value="Eap1"/>
    <property type="match status" value="1"/>
</dbReference>
<keyword evidence="7" id="KW-1015">Disulfide bond</keyword>
<evidence type="ECO:0000256" key="3">
    <source>
        <dbReference type="ARBA" id="ARBA00022692"/>
    </source>
</evidence>
<feature type="compositionally biased region" description="Pro residues" evidence="9">
    <location>
        <begin position="1344"/>
        <end position="1360"/>
    </location>
</feature>
<feature type="chain" id="PRO_5007806491" description="DOMON domain-containing protein" evidence="11">
    <location>
        <begin position="20"/>
        <end position="1781"/>
    </location>
</feature>
<feature type="transmembrane region" description="Helical" evidence="10">
    <location>
        <begin position="772"/>
        <end position="798"/>
    </location>
</feature>
<dbReference type="CDD" id="cd08760">
    <property type="entry name" value="Cyt_b561_FRRS1_like"/>
    <property type="match status" value="1"/>
</dbReference>
<dbReference type="InterPro" id="IPR046784">
    <property type="entry name" value="Eap1"/>
</dbReference>
<dbReference type="PANTHER" id="PTHR47797">
    <property type="entry name" value="DEHYDROGENASE, PUTATIVE (AFU_ORTHOLOGUE AFUA_8G05805)-RELATED"/>
    <property type="match status" value="1"/>
</dbReference>
<dbReference type="STRING" id="321146.A0A139H6X0"/>
<dbReference type="Pfam" id="PF03351">
    <property type="entry name" value="DOMON"/>
    <property type="match status" value="1"/>
</dbReference>
<feature type="compositionally biased region" description="Low complexity" evidence="9">
    <location>
        <begin position="1622"/>
        <end position="1638"/>
    </location>
</feature>
<evidence type="ECO:0000256" key="7">
    <source>
        <dbReference type="ARBA" id="ARBA00023157"/>
    </source>
</evidence>
<feature type="compositionally biased region" description="Basic and acidic residues" evidence="9">
    <location>
        <begin position="1105"/>
        <end position="1179"/>
    </location>
</feature>
<feature type="compositionally biased region" description="Low complexity" evidence="9">
    <location>
        <begin position="1258"/>
        <end position="1275"/>
    </location>
</feature>
<dbReference type="Proteomes" id="UP000070133">
    <property type="component" value="Unassembled WGS sequence"/>
</dbReference>
<evidence type="ECO:0000256" key="11">
    <source>
        <dbReference type="SAM" id="SignalP"/>
    </source>
</evidence>
<feature type="compositionally biased region" description="Polar residues" evidence="9">
    <location>
        <begin position="972"/>
        <end position="994"/>
    </location>
</feature>
<dbReference type="Gene3D" id="2.60.120.230">
    <property type="match status" value="1"/>
</dbReference>
<evidence type="ECO:0000313" key="14">
    <source>
        <dbReference type="Proteomes" id="UP000070133"/>
    </source>
</evidence>
<keyword evidence="14" id="KW-1185">Reference proteome</keyword>
<dbReference type="SMART" id="SM00665">
    <property type="entry name" value="B561"/>
    <property type="match status" value="1"/>
</dbReference>
<feature type="compositionally biased region" description="Low complexity" evidence="9">
    <location>
        <begin position="722"/>
        <end position="732"/>
    </location>
</feature>
<protein>
    <recommendedName>
        <fullName evidence="12">DOMON domain-containing protein</fullName>
    </recommendedName>
</protein>
<comment type="caution">
    <text evidence="13">The sequence shown here is derived from an EMBL/GenBank/DDBJ whole genome shotgun (WGS) entry which is preliminary data.</text>
</comment>
<feature type="compositionally biased region" description="Polar residues" evidence="9">
    <location>
        <begin position="1362"/>
        <end position="1371"/>
    </location>
</feature>